<comment type="caution">
    <text evidence="7">The sequence shown here is derived from an EMBL/GenBank/DDBJ whole genome shotgun (WGS) entry which is preliminary data.</text>
</comment>
<evidence type="ECO:0000313" key="8">
    <source>
        <dbReference type="Proteomes" id="UP000324629"/>
    </source>
</evidence>
<dbReference type="PANTHER" id="PTHR12270:SF25">
    <property type="entry name" value="GLYCOSYLTRANSFERASE-LIKE PROTEIN LARGE"/>
    <property type="match status" value="1"/>
</dbReference>
<dbReference type="PANTHER" id="PTHR12270">
    <property type="entry name" value="GLYCOSYLTRANSFERASE-RELATED"/>
    <property type="match status" value="1"/>
</dbReference>
<keyword evidence="5" id="KW-0472">Membrane</keyword>
<evidence type="ECO:0000256" key="4">
    <source>
        <dbReference type="ARBA" id="ARBA00022989"/>
    </source>
</evidence>
<keyword evidence="6" id="KW-0325">Glycoprotein</keyword>
<gene>
    <name evidence="7" type="ORF">DEA37_0003464</name>
</gene>
<dbReference type="Gene3D" id="3.90.550.10">
    <property type="entry name" value="Spore Coat Polysaccharide Biosynthesis Protein SpsA, Chain A"/>
    <property type="match status" value="1"/>
</dbReference>
<evidence type="ECO:0000256" key="1">
    <source>
        <dbReference type="ARBA" id="ARBA00004606"/>
    </source>
</evidence>
<protein>
    <submittedName>
        <fullName evidence="7">Glycosyltransferase-like protein LARGE</fullName>
    </submittedName>
</protein>
<evidence type="ECO:0000256" key="6">
    <source>
        <dbReference type="ARBA" id="ARBA00023180"/>
    </source>
</evidence>
<dbReference type="InterPro" id="IPR029044">
    <property type="entry name" value="Nucleotide-diphossugar_trans"/>
</dbReference>
<keyword evidence="7" id="KW-0808">Transferase</keyword>
<dbReference type="GO" id="GO:0035269">
    <property type="term" value="P:protein O-linked glycosylation via mannose"/>
    <property type="evidence" value="ECO:0007669"/>
    <property type="project" value="TreeGrafter"/>
</dbReference>
<accession>A0A5J4N4E0</accession>
<dbReference type="Proteomes" id="UP000324629">
    <property type="component" value="Unassembled WGS sequence"/>
</dbReference>
<organism evidence="7 8">
    <name type="scientific">Paragonimus westermani</name>
    <dbReference type="NCBI Taxonomy" id="34504"/>
    <lineage>
        <taxon>Eukaryota</taxon>
        <taxon>Metazoa</taxon>
        <taxon>Spiralia</taxon>
        <taxon>Lophotrochozoa</taxon>
        <taxon>Platyhelminthes</taxon>
        <taxon>Trematoda</taxon>
        <taxon>Digenea</taxon>
        <taxon>Plagiorchiida</taxon>
        <taxon>Troglotremata</taxon>
        <taxon>Troglotrematidae</taxon>
        <taxon>Paragonimus</taxon>
    </lineage>
</organism>
<evidence type="ECO:0000313" key="7">
    <source>
        <dbReference type="EMBL" id="KAA3670318.1"/>
    </source>
</evidence>
<comment type="subcellular location">
    <subcellularLocation>
        <location evidence="1">Membrane</location>
        <topology evidence="1">Single-pass type II membrane protein</topology>
    </subcellularLocation>
</comment>
<proteinExistence type="predicted"/>
<evidence type="ECO:0000256" key="2">
    <source>
        <dbReference type="ARBA" id="ARBA00022692"/>
    </source>
</evidence>
<dbReference type="GO" id="GO:0015020">
    <property type="term" value="F:glucuronosyltransferase activity"/>
    <property type="evidence" value="ECO:0007669"/>
    <property type="project" value="TreeGrafter"/>
</dbReference>
<dbReference type="AlphaFoldDB" id="A0A5J4N4E0"/>
<evidence type="ECO:0000256" key="3">
    <source>
        <dbReference type="ARBA" id="ARBA00022968"/>
    </source>
</evidence>
<keyword evidence="4" id="KW-1133">Transmembrane helix</keyword>
<reference evidence="7 8" key="1">
    <citation type="journal article" date="2019" name="Gigascience">
        <title>Whole-genome sequence of the oriental lung fluke Paragonimus westermani.</title>
        <authorList>
            <person name="Oey H."/>
            <person name="Zakrzewski M."/>
            <person name="Narain K."/>
            <person name="Devi K.R."/>
            <person name="Agatsuma T."/>
            <person name="Nawaratna S."/>
            <person name="Gobert G.N."/>
            <person name="Jones M.K."/>
            <person name="Ragan M.A."/>
            <person name="McManus D.P."/>
            <person name="Krause L."/>
        </authorList>
    </citation>
    <scope>NUCLEOTIDE SEQUENCE [LARGE SCALE GENOMIC DNA]</scope>
    <source>
        <strain evidence="7 8">IND2009</strain>
    </source>
</reference>
<sequence length="323" mass="37127">MQPSRSISSTKLHSVKNKPIHVMTIMRGLKVINRTLVMLKSMLYYEGRLQKSRIKCNLNTTLLLQCQEDLQSTSNRIDLHFLVDDEAGGAIQRLISHWRLDNVNVRTYRMDKYLEQFRHVPNRHVAGVTPLLKLVTPTILPVGVEKVIFIDTDTLFHANVKQLWDHFDQFDDEQCPGINAGIMLLHLKKLRGYAWDSMWRQVIEQETSGGRSLRVGEQQVMNGIIARNPKLYYHLPCEWNVQLCFDSGPKTCPVMWPINDPNNTNCDTVRISPFHRVRLTHHNTSPKPGDDAFKTEIFTTPDARAGHFLTSKLVHSNLSIVLV</sequence>
<dbReference type="SUPFAM" id="SSF53448">
    <property type="entry name" value="Nucleotide-diphospho-sugar transferases"/>
    <property type="match status" value="1"/>
</dbReference>
<name>A0A5J4N4E0_9TREM</name>
<dbReference type="GO" id="GO:0016020">
    <property type="term" value="C:membrane"/>
    <property type="evidence" value="ECO:0007669"/>
    <property type="project" value="UniProtKB-SubCell"/>
</dbReference>
<evidence type="ECO:0000256" key="5">
    <source>
        <dbReference type="ARBA" id="ARBA00023136"/>
    </source>
</evidence>
<dbReference type="InterPro" id="IPR051292">
    <property type="entry name" value="Xyl/GlcA_transferase"/>
</dbReference>
<dbReference type="GO" id="GO:0042285">
    <property type="term" value="F:xylosyltransferase activity"/>
    <property type="evidence" value="ECO:0007669"/>
    <property type="project" value="TreeGrafter"/>
</dbReference>
<keyword evidence="8" id="KW-1185">Reference proteome</keyword>
<dbReference type="EMBL" id="QNGE01011543">
    <property type="protein sequence ID" value="KAA3670318.1"/>
    <property type="molecule type" value="Genomic_DNA"/>
</dbReference>
<keyword evidence="3" id="KW-0735">Signal-anchor</keyword>
<keyword evidence="2" id="KW-0812">Transmembrane</keyword>